<name>A0ABS3HWF6_9ENTE</name>
<dbReference type="RefSeq" id="WP_206897635.1">
    <property type="nucleotide sequence ID" value="NZ_JAFLWI010000001.1"/>
</dbReference>
<protein>
    <recommendedName>
        <fullName evidence="3">Carbohydrate-binding protein</fullName>
    </recommendedName>
</protein>
<dbReference type="InterPro" id="IPR008979">
    <property type="entry name" value="Galactose-bd-like_sf"/>
</dbReference>
<dbReference type="SUPFAM" id="SSF49785">
    <property type="entry name" value="Galactose-binding domain-like"/>
    <property type="match status" value="1"/>
</dbReference>
<reference evidence="1 2" key="1">
    <citation type="submission" date="2021-03" db="EMBL/GenBank/DDBJ databases">
        <title>Enterococcal diversity collection.</title>
        <authorList>
            <person name="Gilmore M.S."/>
            <person name="Schwartzman J."/>
            <person name="Van Tyne D."/>
            <person name="Martin M."/>
            <person name="Earl A.M."/>
            <person name="Manson A.L."/>
            <person name="Straub T."/>
            <person name="Salamzade R."/>
            <person name="Saavedra J."/>
            <person name="Lebreton F."/>
            <person name="Prichula J."/>
            <person name="Schaufler K."/>
            <person name="Gaca A."/>
            <person name="Sgardioli B."/>
            <person name="Wagenaar J."/>
            <person name="Strong T."/>
        </authorList>
    </citation>
    <scope>NUCLEOTIDE SEQUENCE [LARGE SCALE GENOMIC DNA]</scope>
    <source>
        <strain evidence="1 2">MSG2901</strain>
    </source>
</reference>
<comment type="caution">
    <text evidence="1">The sequence shown here is derived from an EMBL/GenBank/DDBJ whole genome shotgun (WGS) entry which is preliminary data.</text>
</comment>
<evidence type="ECO:0008006" key="3">
    <source>
        <dbReference type="Google" id="ProtNLM"/>
    </source>
</evidence>
<dbReference type="EMBL" id="JAFLWI010000001">
    <property type="protein sequence ID" value="MBO0480800.1"/>
    <property type="molecule type" value="Genomic_DNA"/>
</dbReference>
<sequence>MLKISLKNQYNQPIIGKIDHNKEVGPFEVAGEEMAVLAIKDYRYQFGDKVVITTEANESYFVVQLDETLAPNLIYLPEEKWEYHFPLEESLMQSSVETGFQSTRHQLMIRKAYEFEITNYQNLSINTHDQKNDTGVYPHAFANVETRNDAVFFAKNAIDGKYGNLSHGSYPFASWGINQQADAELVIDFGRMIETDRVQVLFRGDYPHDSFWTEITLLFSDGETLVVPTTNTLSFQEITFPMKKTSKLTLKNLKKANDDSPFPALTQIEVFGRNSRDE</sequence>
<dbReference type="Proteomes" id="UP000664832">
    <property type="component" value="Unassembled WGS sequence"/>
</dbReference>
<accession>A0ABS3HWF6</accession>
<gene>
    <name evidence="1" type="ORF">JZO71_00495</name>
</gene>
<evidence type="ECO:0000313" key="2">
    <source>
        <dbReference type="Proteomes" id="UP000664832"/>
    </source>
</evidence>
<organism evidence="1 2">
    <name type="scientific">Candidatus Enterococcus courvalinii</name>
    <dbReference type="NCBI Taxonomy" id="2815329"/>
    <lineage>
        <taxon>Bacteria</taxon>
        <taxon>Bacillati</taxon>
        <taxon>Bacillota</taxon>
        <taxon>Bacilli</taxon>
        <taxon>Lactobacillales</taxon>
        <taxon>Enterococcaceae</taxon>
        <taxon>Enterococcus</taxon>
    </lineage>
</organism>
<evidence type="ECO:0000313" key="1">
    <source>
        <dbReference type="EMBL" id="MBO0480800.1"/>
    </source>
</evidence>
<dbReference type="Gene3D" id="2.60.120.260">
    <property type="entry name" value="Galactose-binding domain-like"/>
    <property type="match status" value="1"/>
</dbReference>
<keyword evidence="2" id="KW-1185">Reference proteome</keyword>
<proteinExistence type="predicted"/>